<dbReference type="EMBL" id="CAJNDS010001291">
    <property type="protein sequence ID" value="CAE7254357.1"/>
    <property type="molecule type" value="Genomic_DNA"/>
</dbReference>
<dbReference type="OrthoDB" id="444557at2759"/>
<keyword evidence="1" id="KW-0677">Repeat</keyword>
<proteinExistence type="predicted"/>
<comment type="caution">
    <text evidence="2">The sequence shown here is derived from an EMBL/GenBank/DDBJ whole genome shotgun (WGS) entry which is preliminary data.</text>
</comment>
<dbReference type="Gene3D" id="1.25.40.10">
    <property type="entry name" value="Tetratricopeptide repeat domain"/>
    <property type="match status" value="2"/>
</dbReference>
<gene>
    <name evidence="2" type="ORF">SNAT2548_LOCUS12852</name>
</gene>
<sequence>MVGTGLPAWDPAAFTNVLAAAGRARRWQQGLAALQLANREGRTNVIHFNVILRSCQQAEVWEAGLSLLGSLPTTRIDSDELTWTAVITSLKADWRRSSHLLQVAVRRQTVDTVTFSAAASGFESGGLWPRSMALLSDARIRRGLLDAVLVGTAASACDKGGAWAQSLALLIRASAGHVRLSDVCFSASTSASCRSGQWDVALGLLLDSVWKGFQTSVIILNSAESGVAKVGSWLRALSLLRTFSSCRLEPDTVSHNACLTSLKLRARWEKASALLSAMGQSAVPAGDVSVNAALAVLGEAGRWPLALTLLQHPQAMLSTDGIRLRESLSICKQASFWDLALDLLKWQATARLQPSAAGICSVARACERARRWQQSLRVSHYLVADGQRILTTAQVAVLSAEELVQSVWLGAQQLRWDDDWLPVSEALASKLGELPLEDLATALWSFGSLAAATPRFLQAAANEAVWRLQGGASASPRTLADLAWGFATLGFPAPQLMELLQQRLVRWGAEDYAGSNISNSERTQFISKAQVVVWASHRMSSLHEATFLHLQAVFGSEALSLSAWLRARV</sequence>
<dbReference type="PANTHER" id="PTHR47447">
    <property type="entry name" value="OS03G0856100 PROTEIN"/>
    <property type="match status" value="1"/>
</dbReference>
<name>A0A812M064_9DINO</name>
<evidence type="ECO:0000313" key="2">
    <source>
        <dbReference type="EMBL" id="CAE7254357.1"/>
    </source>
</evidence>
<evidence type="ECO:0000313" key="3">
    <source>
        <dbReference type="Proteomes" id="UP000604046"/>
    </source>
</evidence>
<protein>
    <recommendedName>
        <fullName evidence="4">Pentatricopeptide repeat-containing protein, chloroplastic</fullName>
    </recommendedName>
</protein>
<dbReference type="PANTHER" id="PTHR47447:SF17">
    <property type="entry name" value="OS12G0638900 PROTEIN"/>
    <property type="match status" value="1"/>
</dbReference>
<evidence type="ECO:0000256" key="1">
    <source>
        <dbReference type="ARBA" id="ARBA00022737"/>
    </source>
</evidence>
<dbReference type="Proteomes" id="UP000604046">
    <property type="component" value="Unassembled WGS sequence"/>
</dbReference>
<reference evidence="2" key="1">
    <citation type="submission" date="2021-02" db="EMBL/GenBank/DDBJ databases">
        <authorList>
            <person name="Dougan E. K."/>
            <person name="Rhodes N."/>
            <person name="Thang M."/>
            <person name="Chan C."/>
        </authorList>
    </citation>
    <scope>NUCLEOTIDE SEQUENCE</scope>
</reference>
<dbReference type="InterPro" id="IPR011990">
    <property type="entry name" value="TPR-like_helical_dom_sf"/>
</dbReference>
<accession>A0A812M064</accession>
<organism evidence="2 3">
    <name type="scientific">Symbiodinium natans</name>
    <dbReference type="NCBI Taxonomy" id="878477"/>
    <lineage>
        <taxon>Eukaryota</taxon>
        <taxon>Sar</taxon>
        <taxon>Alveolata</taxon>
        <taxon>Dinophyceae</taxon>
        <taxon>Suessiales</taxon>
        <taxon>Symbiodiniaceae</taxon>
        <taxon>Symbiodinium</taxon>
    </lineage>
</organism>
<dbReference type="AlphaFoldDB" id="A0A812M064"/>
<keyword evidence="3" id="KW-1185">Reference proteome</keyword>
<evidence type="ECO:0008006" key="4">
    <source>
        <dbReference type="Google" id="ProtNLM"/>
    </source>
</evidence>